<evidence type="ECO:0000313" key="2">
    <source>
        <dbReference type="EMBL" id="KAK7106212.1"/>
    </source>
</evidence>
<feature type="signal peptide" evidence="1">
    <location>
        <begin position="1"/>
        <end position="25"/>
    </location>
</feature>
<keyword evidence="1" id="KW-0732">Signal</keyword>
<protein>
    <recommendedName>
        <fullName evidence="4">GPI-anchored protein</fullName>
    </recommendedName>
</protein>
<organism evidence="2 3">
    <name type="scientific">Littorina saxatilis</name>
    <dbReference type="NCBI Taxonomy" id="31220"/>
    <lineage>
        <taxon>Eukaryota</taxon>
        <taxon>Metazoa</taxon>
        <taxon>Spiralia</taxon>
        <taxon>Lophotrochozoa</taxon>
        <taxon>Mollusca</taxon>
        <taxon>Gastropoda</taxon>
        <taxon>Caenogastropoda</taxon>
        <taxon>Littorinimorpha</taxon>
        <taxon>Littorinoidea</taxon>
        <taxon>Littorinidae</taxon>
        <taxon>Littorina</taxon>
    </lineage>
</organism>
<reference evidence="2 3" key="1">
    <citation type="submission" date="2024-02" db="EMBL/GenBank/DDBJ databases">
        <title>Chromosome-scale genome assembly of the rough periwinkle Littorina saxatilis.</title>
        <authorList>
            <person name="De Jode A."/>
            <person name="Faria R."/>
            <person name="Formenti G."/>
            <person name="Sims Y."/>
            <person name="Smith T.P."/>
            <person name="Tracey A."/>
            <person name="Wood J.M.D."/>
            <person name="Zagrodzka Z.B."/>
            <person name="Johannesson K."/>
            <person name="Butlin R.K."/>
            <person name="Leder E.H."/>
        </authorList>
    </citation>
    <scope>NUCLEOTIDE SEQUENCE [LARGE SCALE GENOMIC DNA]</scope>
    <source>
        <strain evidence="2">Snail1</strain>
        <tissue evidence="2">Muscle</tissue>
    </source>
</reference>
<keyword evidence="3" id="KW-1185">Reference proteome</keyword>
<evidence type="ECO:0000313" key="3">
    <source>
        <dbReference type="Proteomes" id="UP001374579"/>
    </source>
</evidence>
<dbReference type="Proteomes" id="UP001374579">
    <property type="component" value="Unassembled WGS sequence"/>
</dbReference>
<evidence type="ECO:0000256" key="1">
    <source>
        <dbReference type="SAM" id="SignalP"/>
    </source>
</evidence>
<name>A0AAN9BIQ5_9CAEN</name>
<accession>A0AAN9BIQ5</accession>
<proteinExistence type="predicted"/>
<dbReference type="AlphaFoldDB" id="A0AAN9BIQ5"/>
<feature type="chain" id="PRO_5042827547" description="GPI-anchored protein" evidence="1">
    <location>
        <begin position="26"/>
        <end position="151"/>
    </location>
</feature>
<gene>
    <name evidence="2" type="ORF">V1264_017491</name>
</gene>
<dbReference type="EMBL" id="JBAMIC010000007">
    <property type="protein sequence ID" value="KAK7106212.1"/>
    <property type="molecule type" value="Genomic_DNA"/>
</dbReference>
<sequence>MASSACNILLCACFVLSLAAQGSEAECTQQEFNLLLSCIQPYNDQFLAALGQDAIPCNRTLITGNLCTSFTKIVSCVNGKQVSDVTCRPAAVGQINAFMDIPCKVEDFEAMCTSSPAINRGSGSGSTTFNGASPLLVATLISAAVTSLGWR</sequence>
<evidence type="ECO:0008006" key="4">
    <source>
        <dbReference type="Google" id="ProtNLM"/>
    </source>
</evidence>
<comment type="caution">
    <text evidence="2">The sequence shown here is derived from an EMBL/GenBank/DDBJ whole genome shotgun (WGS) entry which is preliminary data.</text>
</comment>